<dbReference type="InterPro" id="IPR029057">
    <property type="entry name" value="PRTase-like"/>
</dbReference>
<feature type="binding site" evidence="7 11">
    <location>
        <position position="444"/>
    </location>
    <ligand>
        <name>[4Fe-4S] cluster</name>
        <dbReference type="ChEBI" id="CHEBI:49883"/>
    </ligand>
</feature>
<protein>
    <recommendedName>
        <fullName evidence="7">Amidophosphoribosyltransferase</fullName>
        <shortName evidence="7">ATase</shortName>
        <ecNumber evidence="7">2.4.2.14</ecNumber>
    </recommendedName>
    <alternativeName>
        <fullName evidence="7">Glutamine phosphoribosylpyrophosphate amidotransferase</fullName>
        <shortName evidence="7">GPATase</shortName>
    </alternativeName>
</protein>
<evidence type="ECO:0000313" key="14">
    <source>
        <dbReference type="Proteomes" id="UP000264006"/>
    </source>
</evidence>
<organism evidence="13 14">
    <name type="scientific">Euzebya pacifica</name>
    <dbReference type="NCBI Taxonomy" id="1608957"/>
    <lineage>
        <taxon>Bacteria</taxon>
        <taxon>Bacillati</taxon>
        <taxon>Actinomycetota</taxon>
        <taxon>Nitriliruptoria</taxon>
        <taxon>Euzebyales</taxon>
    </lineage>
</organism>
<evidence type="ECO:0000256" key="8">
    <source>
        <dbReference type="PIRNR" id="PIRNR000485"/>
    </source>
</evidence>
<comment type="similarity">
    <text evidence="2 7 8">In the C-terminal section; belongs to the purine/pyrimidine phosphoribosyltransferase family.</text>
</comment>
<dbReference type="GO" id="GO:0004044">
    <property type="term" value="F:amidophosphoribosyltransferase activity"/>
    <property type="evidence" value="ECO:0007669"/>
    <property type="project" value="UniProtKB-UniRule"/>
</dbReference>
<feature type="binding site" evidence="7 11">
    <location>
        <position position="447"/>
    </location>
    <ligand>
        <name>[4Fe-4S] cluster</name>
        <dbReference type="ChEBI" id="CHEBI:49883"/>
    </ligand>
</feature>
<keyword evidence="7 10" id="KW-0460">Magnesium</keyword>
<dbReference type="InterPro" id="IPR005854">
    <property type="entry name" value="PurF"/>
</dbReference>
<evidence type="ECO:0000256" key="3">
    <source>
        <dbReference type="ARBA" id="ARBA00022676"/>
    </source>
</evidence>
<dbReference type="Gene3D" id="3.40.50.2020">
    <property type="match status" value="1"/>
</dbReference>
<dbReference type="Proteomes" id="UP000264006">
    <property type="component" value="Chromosome"/>
</dbReference>
<dbReference type="SUPFAM" id="SSF53271">
    <property type="entry name" value="PRTase-like"/>
    <property type="match status" value="1"/>
</dbReference>
<dbReference type="PIRSF" id="PIRSF000485">
    <property type="entry name" value="Amd_phspho_trans"/>
    <property type="match status" value="1"/>
</dbReference>
<evidence type="ECO:0000256" key="2">
    <source>
        <dbReference type="ARBA" id="ARBA00010138"/>
    </source>
</evidence>
<gene>
    <name evidence="7" type="primary">purF</name>
    <name evidence="13" type="ORF">DVS28_a4862</name>
</gene>
<dbReference type="PROSITE" id="PS51278">
    <property type="entry name" value="GATASE_TYPE_2"/>
    <property type="match status" value="1"/>
</dbReference>
<comment type="cofactor">
    <cofactor evidence="7 11">
        <name>[4Fe-4S] cluster</name>
        <dbReference type="ChEBI" id="CHEBI:49883"/>
    </cofactor>
    <text evidence="7 11">Binds 1 [4Fe-4S] cluster per subunit.</text>
</comment>
<evidence type="ECO:0000256" key="6">
    <source>
        <dbReference type="ARBA" id="ARBA00022962"/>
    </source>
</evidence>
<dbReference type="GO" id="GO:0006189">
    <property type="term" value="P:'de novo' IMP biosynthetic process"/>
    <property type="evidence" value="ECO:0007669"/>
    <property type="project" value="UniProtKB-UniRule"/>
</dbReference>
<dbReference type="CDD" id="cd00715">
    <property type="entry name" value="GPATase_N"/>
    <property type="match status" value="1"/>
</dbReference>
<dbReference type="Pfam" id="PF13522">
    <property type="entry name" value="GATase_6"/>
    <property type="match status" value="1"/>
</dbReference>
<evidence type="ECO:0000313" key="13">
    <source>
        <dbReference type="EMBL" id="AXV09519.1"/>
    </source>
</evidence>
<dbReference type="NCBIfam" id="TIGR01134">
    <property type="entry name" value="purF"/>
    <property type="match status" value="1"/>
</dbReference>
<evidence type="ECO:0000256" key="1">
    <source>
        <dbReference type="ARBA" id="ARBA00005209"/>
    </source>
</evidence>
<dbReference type="SUPFAM" id="SSF56235">
    <property type="entry name" value="N-terminal nucleophile aminohydrolases (Ntn hydrolases)"/>
    <property type="match status" value="1"/>
</dbReference>
<evidence type="ECO:0000256" key="10">
    <source>
        <dbReference type="PIRSR" id="PIRSR000485-2"/>
    </source>
</evidence>
<accession>A0A346Y4X2</accession>
<keyword evidence="4 7" id="KW-0808">Transferase</keyword>
<dbReference type="EC" id="2.4.2.14" evidence="7"/>
<dbReference type="GO" id="GO:0000287">
    <property type="term" value="F:magnesium ion binding"/>
    <property type="evidence" value="ECO:0007669"/>
    <property type="project" value="UniProtKB-UniRule"/>
</dbReference>
<keyword evidence="7 11" id="KW-0411">Iron-sulfur</keyword>
<keyword evidence="7 11" id="KW-0408">Iron</keyword>
<evidence type="ECO:0000256" key="11">
    <source>
        <dbReference type="PIRSR" id="PIRSR000485-3"/>
    </source>
</evidence>
<comment type="function">
    <text evidence="7">Catalyzes the formation of phosphoribosylamine from phosphoribosylpyrophosphate (PRPP) and glutamine.</text>
</comment>
<keyword evidence="14" id="KW-1185">Reference proteome</keyword>
<dbReference type="GO" id="GO:0051539">
    <property type="term" value="F:4 iron, 4 sulfur cluster binding"/>
    <property type="evidence" value="ECO:0007669"/>
    <property type="project" value="UniProtKB-KW"/>
</dbReference>
<feature type="binding site" evidence="7 10">
    <location>
        <position position="294"/>
    </location>
    <ligand>
        <name>Mg(2+)</name>
        <dbReference type="ChEBI" id="CHEBI:18420"/>
    </ligand>
</feature>
<keyword evidence="7 10" id="KW-0479">Metal-binding</keyword>
<sequence length="476" mass="50912">MSSSPHTGPRDACGVFAVYAPTEHAAKLCYYGLYALQHRGQESAGIAVSDGTSILVTKEMGLVNQVFDETRLAALDGHQGIGHVRYSTTGASTWDNAQPTFRTTPDGTAISVGHNGNLTNTGALARDLGPAGDKCTSDSDLLTAMICDAHEGSTDAAMAKVLPKVAGAYSLVVMDEHAVHAARDPHGVRPLVIGRLARGGWVVASETAALDIVGAVRVRDVEPGEIVTIDAGGLRSRHFEEPQPKGCVFEYVYIARPDHMTDETSVYAARRRMGELLASEAPVEADLVIPVPDSGMAAAGGYSAASGIPYAEGLTKNRYVGRTFIQPTQSLRQLGIRLKLNPLTDVIARQRLVVVDDSIVRGNTSRQLVAMLRAAGAAEVHLRITAPPIKWPCFYGIDMASRAELIGAGMEVDEIRAYLKADSLAYLSLEGLIETTKRPKDSLCRACFDGEYPIPVEALQRERGKASMATLWDTAQ</sequence>
<feature type="binding site" evidence="7 11">
    <location>
        <position position="393"/>
    </location>
    <ligand>
        <name>[4Fe-4S] cluster</name>
        <dbReference type="ChEBI" id="CHEBI:49883"/>
    </ligand>
</feature>
<dbReference type="InterPro" id="IPR017932">
    <property type="entry name" value="GATase_2_dom"/>
</dbReference>
<evidence type="ECO:0000256" key="5">
    <source>
        <dbReference type="ARBA" id="ARBA00022755"/>
    </source>
</evidence>
<evidence type="ECO:0000259" key="12">
    <source>
        <dbReference type="PROSITE" id="PS51278"/>
    </source>
</evidence>
<feature type="domain" description="Glutamine amidotransferase type-2" evidence="12">
    <location>
        <begin position="13"/>
        <end position="232"/>
    </location>
</feature>
<dbReference type="EMBL" id="CP031165">
    <property type="protein sequence ID" value="AXV09519.1"/>
    <property type="molecule type" value="Genomic_DNA"/>
</dbReference>
<keyword evidence="5 7" id="KW-0658">Purine biosynthesis</keyword>
<dbReference type="InterPro" id="IPR000836">
    <property type="entry name" value="PRTase_dom"/>
</dbReference>
<proteinExistence type="inferred from homology"/>
<dbReference type="KEGG" id="euz:DVS28_a4862"/>
<dbReference type="UniPathway" id="UPA00074">
    <property type="reaction ID" value="UER00124"/>
</dbReference>
<dbReference type="CDD" id="cd06223">
    <property type="entry name" value="PRTases_typeI"/>
    <property type="match status" value="1"/>
</dbReference>
<comment type="catalytic activity">
    <reaction evidence="7 8">
        <text>5-phospho-beta-D-ribosylamine + L-glutamate + diphosphate = 5-phospho-alpha-D-ribose 1-diphosphate + L-glutamine + H2O</text>
        <dbReference type="Rhea" id="RHEA:14905"/>
        <dbReference type="ChEBI" id="CHEBI:15377"/>
        <dbReference type="ChEBI" id="CHEBI:29985"/>
        <dbReference type="ChEBI" id="CHEBI:33019"/>
        <dbReference type="ChEBI" id="CHEBI:58017"/>
        <dbReference type="ChEBI" id="CHEBI:58359"/>
        <dbReference type="ChEBI" id="CHEBI:58681"/>
        <dbReference type="EC" id="2.4.2.14"/>
    </reaction>
</comment>
<keyword evidence="6 7" id="KW-0315">Glutamine amidotransferase</keyword>
<dbReference type="Gene3D" id="3.60.20.10">
    <property type="entry name" value="Glutamine Phosphoribosylpyrophosphate, subunit 1, domain 1"/>
    <property type="match status" value="1"/>
</dbReference>
<comment type="pathway">
    <text evidence="1 7 8">Purine metabolism; IMP biosynthesis via de novo pathway; N(1)-(5-phospho-D-ribosyl)glycinamide from 5-phospho-alpha-D-ribose 1-diphosphate: step 1/2.</text>
</comment>
<feature type="binding site" evidence="7 10">
    <location>
        <position position="356"/>
    </location>
    <ligand>
        <name>Mg(2+)</name>
        <dbReference type="ChEBI" id="CHEBI:18420"/>
    </ligand>
</feature>
<feature type="binding site" evidence="7 10">
    <location>
        <position position="357"/>
    </location>
    <ligand>
        <name>Mg(2+)</name>
        <dbReference type="ChEBI" id="CHEBI:18420"/>
    </ligand>
</feature>
<comment type="cofactor">
    <cofactor evidence="7 10">
        <name>Mg(2+)</name>
        <dbReference type="ChEBI" id="CHEBI:18420"/>
    </cofactor>
    <text evidence="7 10">Binds 1 Mg(2+) ion per subunit.</text>
</comment>
<dbReference type="PANTHER" id="PTHR11907">
    <property type="entry name" value="AMIDOPHOSPHORIBOSYLTRANSFERASE"/>
    <property type="match status" value="1"/>
</dbReference>
<feature type="binding site" evidence="7 11">
    <location>
        <position position="247"/>
    </location>
    <ligand>
        <name>[4Fe-4S] cluster</name>
        <dbReference type="ChEBI" id="CHEBI:49883"/>
    </ligand>
</feature>
<dbReference type="HAMAP" id="MF_01931">
    <property type="entry name" value="PurF"/>
    <property type="match status" value="1"/>
</dbReference>
<feature type="active site" description="Nucleophile" evidence="7 9">
    <location>
        <position position="13"/>
    </location>
</feature>
<name>A0A346Y4X2_9ACTN</name>
<evidence type="ECO:0000256" key="4">
    <source>
        <dbReference type="ARBA" id="ARBA00022679"/>
    </source>
</evidence>
<dbReference type="GO" id="GO:0009113">
    <property type="term" value="P:purine nucleobase biosynthetic process"/>
    <property type="evidence" value="ECO:0007669"/>
    <property type="project" value="UniProtKB-UniRule"/>
</dbReference>
<dbReference type="AlphaFoldDB" id="A0A346Y4X2"/>
<dbReference type="InterPro" id="IPR035584">
    <property type="entry name" value="PurF_N"/>
</dbReference>
<keyword evidence="7" id="KW-0004">4Fe-4S</keyword>
<keyword evidence="3 7" id="KW-0328">Glycosyltransferase</keyword>
<dbReference type="InterPro" id="IPR029055">
    <property type="entry name" value="Ntn_hydrolases_N"/>
</dbReference>
<evidence type="ECO:0000256" key="7">
    <source>
        <dbReference type="HAMAP-Rule" id="MF_01931"/>
    </source>
</evidence>
<reference evidence="13 14" key="1">
    <citation type="submission" date="2018-09" db="EMBL/GenBank/DDBJ databases">
        <title>Complete genome sequence of Euzebya sp. DY32-46 isolated from seawater of Pacific Ocean.</title>
        <authorList>
            <person name="Xu L."/>
            <person name="Wu Y.-H."/>
            <person name="Xu X.-W."/>
        </authorList>
    </citation>
    <scope>NUCLEOTIDE SEQUENCE [LARGE SCALE GENOMIC DNA]</scope>
    <source>
        <strain evidence="13 14">DY32-46</strain>
    </source>
</reference>
<evidence type="ECO:0000256" key="9">
    <source>
        <dbReference type="PIRSR" id="PIRSR000485-1"/>
    </source>
</evidence>